<feature type="region of interest" description="Disordered" evidence="1">
    <location>
        <begin position="19"/>
        <end position="156"/>
    </location>
</feature>
<feature type="compositionally biased region" description="Low complexity" evidence="1">
    <location>
        <begin position="63"/>
        <end position="76"/>
    </location>
</feature>
<evidence type="ECO:0000256" key="1">
    <source>
        <dbReference type="SAM" id="MobiDB-lite"/>
    </source>
</evidence>
<dbReference type="InterPro" id="IPR047800">
    <property type="entry name" value="SWFGD_dom"/>
</dbReference>
<dbReference type="Proteomes" id="UP000076609">
    <property type="component" value="Unassembled WGS sequence"/>
</dbReference>
<feature type="compositionally biased region" description="Low complexity" evidence="1">
    <location>
        <begin position="369"/>
        <end position="404"/>
    </location>
</feature>
<feature type="compositionally biased region" description="Polar residues" evidence="1">
    <location>
        <begin position="337"/>
        <end position="354"/>
    </location>
</feature>
<accession>A0ABR5YH02</accession>
<protein>
    <recommendedName>
        <fullName evidence="4">SWFGD domain-containing protein</fullName>
    </recommendedName>
</protein>
<name>A0ABR5YH02_9SPHN</name>
<feature type="compositionally biased region" description="Basic and acidic residues" evidence="1">
    <location>
        <begin position="123"/>
        <end position="156"/>
    </location>
</feature>
<evidence type="ECO:0000313" key="2">
    <source>
        <dbReference type="EMBL" id="KZE18521.1"/>
    </source>
</evidence>
<comment type="caution">
    <text evidence="2">The sequence shown here is derived from an EMBL/GenBank/DDBJ whole genome shotgun (WGS) entry which is preliminary data.</text>
</comment>
<evidence type="ECO:0008006" key="4">
    <source>
        <dbReference type="Google" id="ProtNLM"/>
    </source>
</evidence>
<evidence type="ECO:0000313" key="3">
    <source>
        <dbReference type="Proteomes" id="UP000076609"/>
    </source>
</evidence>
<gene>
    <name evidence="2" type="ORF">AVT10_00200</name>
</gene>
<feature type="compositionally biased region" description="Basic and acidic residues" evidence="1">
    <location>
        <begin position="77"/>
        <end position="115"/>
    </location>
</feature>
<dbReference type="NCBIfam" id="NF033157">
    <property type="entry name" value="SWFGD_domain"/>
    <property type="match status" value="1"/>
</dbReference>
<feature type="compositionally biased region" description="Polar residues" evidence="1">
    <location>
        <begin position="405"/>
        <end position="414"/>
    </location>
</feature>
<dbReference type="InterPro" id="IPR018684">
    <property type="entry name" value="DUF2171"/>
</dbReference>
<keyword evidence="3" id="KW-1185">Reference proteome</keyword>
<organism evidence="2 3">
    <name type="scientific">Sphingomonas hankookensis</name>
    <dbReference type="NCBI Taxonomy" id="563996"/>
    <lineage>
        <taxon>Bacteria</taxon>
        <taxon>Pseudomonadati</taxon>
        <taxon>Pseudomonadota</taxon>
        <taxon>Alphaproteobacteria</taxon>
        <taxon>Sphingomonadales</taxon>
        <taxon>Sphingomonadaceae</taxon>
        <taxon>Sphingomonas</taxon>
    </lineage>
</organism>
<proteinExistence type="predicted"/>
<dbReference type="Pfam" id="PF09939">
    <property type="entry name" value="DUF2171"/>
    <property type="match status" value="1"/>
</dbReference>
<dbReference type="EMBL" id="LQQO01000001">
    <property type="protein sequence ID" value="KZE18521.1"/>
    <property type="molecule type" value="Genomic_DNA"/>
</dbReference>
<reference evidence="3" key="1">
    <citation type="submission" date="2016-01" db="EMBL/GenBank/DDBJ databases">
        <title>Draft genome of Chromobacterium sp. F49.</title>
        <authorList>
            <person name="Hong K.W."/>
        </authorList>
    </citation>
    <scope>NUCLEOTIDE SEQUENCE [LARGE SCALE GENOMIC DNA]</scope>
    <source>
        <strain evidence="3">CN3</strain>
    </source>
</reference>
<sequence length="414" mass="47634">MNHLQEIFMGYDRYSRDDDWSRNSRNGEDNRWRDRDDRGRGGYGYGSQSYGSGSQRDDRGNRDYYGGRSSYGSSYGADRDRGYGSRDYGNREYGSRDYGSRDYGSRDFDYSDRGSRGYGAQGDRYRGSYAHDGHRFADQGERDSRYGNDRFRNDRSNRRDDLEYDADERGFLARAGDEVRSWFGDEEAERRRERDQRYDEQMARYDDRHGDHAYRSWRDTQVSAFDRDYDEYRQENSQRFQSEFNAFRTERQTQRDSLTRVTEHMEVVGSDDEHVGTVDKVRGDRIILTKSDPDAGGHHHSIPSRWVSSVDGKVKLRKTASEAKQAWRDEEEKQAMFGNQSQQRYGSDRFGTQNNDDDRTREANRYGASTTTGNTSTTTGQALGAGTSTTAGTGVGGTTTDSNTNLNRSSPGTY</sequence>
<feature type="region of interest" description="Disordered" evidence="1">
    <location>
        <begin position="321"/>
        <end position="414"/>
    </location>
</feature>
<feature type="compositionally biased region" description="Basic and acidic residues" evidence="1">
    <location>
        <begin position="19"/>
        <end position="40"/>
    </location>
</feature>
<feature type="compositionally biased region" description="Basic and acidic residues" evidence="1">
    <location>
        <begin position="321"/>
        <end position="334"/>
    </location>
</feature>
<dbReference type="RefSeq" id="WP_066686736.1">
    <property type="nucleotide sequence ID" value="NZ_CP117025.1"/>
</dbReference>